<gene>
    <name evidence="1" type="ORF">T10_9438</name>
</gene>
<dbReference type="AlphaFoldDB" id="A0A0V1MN29"/>
<organism evidence="1 2">
    <name type="scientific">Trichinella papuae</name>
    <dbReference type="NCBI Taxonomy" id="268474"/>
    <lineage>
        <taxon>Eukaryota</taxon>
        <taxon>Metazoa</taxon>
        <taxon>Ecdysozoa</taxon>
        <taxon>Nematoda</taxon>
        <taxon>Enoplea</taxon>
        <taxon>Dorylaimia</taxon>
        <taxon>Trichinellida</taxon>
        <taxon>Trichinellidae</taxon>
        <taxon>Trichinella</taxon>
    </lineage>
</organism>
<comment type="caution">
    <text evidence="1">The sequence shown here is derived from an EMBL/GenBank/DDBJ whole genome shotgun (WGS) entry which is preliminary data.</text>
</comment>
<evidence type="ECO:0000313" key="2">
    <source>
        <dbReference type="Proteomes" id="UP000054843"/>
    </source>
</evidence>
<dbReference type="EMBL" id="JYDO01000070">
    <property type="protein sequence ID" value="KRZ72959.1"/>
    <property type="molecule type" value="Genomic_DNA"/>
</dbReference>
<proteinExistence type="predicted"/>
<dbReference type="Proteomes" id="UP000054843">
    <property type="component" value="Unassembled WGS sequence"/>
</dbReference>
<name>A0A0V1MN29_9BILA</name>
<reference evidence="1 2" key="1">
    <citation type="submission" date="2015-01" db="EMBL/GenBank/DDBJ databases">
        <title>Evolution of Trichinella species and genotypes.</title>
        <authorList>
            <person name="Korhonen P.K."/>
            <person name="Edoardo P."/>
            <person name="Giuseppe L.R."/>
            <person name="Gasser R.B."/>
        </authorList>
    </citation>
    <scope>NUCLEOTIDE SEQUENCE [LARGE SCALE GENOMIC DNA]</scope>
    <source>
        <strain evidence="1">ISS1980</strain>
    </source>
</reference>
<sequence>MDKCRNKADEEACLLKIVIKIKIFPAFLIFTPQLTVGAARLHGAAAAAAADDDDDVSVGAFLCCQNRNSLANYCTASTTTTVGINSYHALLMKSDEVETQAHHNYCRITIIVGILWLNYQ</sequence>
<evidence type="ECO:0000313" key="1">
    <source>
        <dbReference type="EMBL" id="KRZ72959.1"/>
    </source>
</evidence>
<accession>A0A0V1MN29</accession>
<keyword evidence="2" id="KW-1185">Reference proteome</keyword>
<protein>
    <submittedName>
        <fullName evidence="1">Uncharacterized protein</fullName>
    </submittedName>
</protein>